<dbReference type="AlphaFoldDB" id="A0A6A8G2M8"/>
<accession>A0A6A8G2M8</accession>
<dbReference type="InterPro" id="IPR055944">
    <property type="entry name" value="DUF7522"/>
</dbReference>
<name>A0A6A8G2M8_9EURY</name>
<sequence length="138" mass="15654">MSDAASRIVETVRAFGGDALRDLWVFDRQGYEHLYIRADVADAIDTVDVAKFIDNERFGYVTRDTYEALYYADYGYTVRGFDTFEQFRTFVGDGPVGMFASFDRGSSGRDFATLNDRIQALSNEFDFSRLTTPAEALD</sequence>
<gene>
    <name evidence="1" type="ORF">GJR99_00375</name>
</gene>
<comment type="caution">
    <text evidence="1">The sequence shown here is derived from an EMBL/GenBank/DDBJ whole genome shotgun (WGS) entry which is preliminary data.</text>
</comment>
<proteinExistence type="predicted"/>
<organism evidence="1 2">
    <name type="scientific">Haloferax marinum</name>
    <dbReference type="NCBI Taxonomy" id="2666143"/>
    <lineage>
        <taxon>Archaea</taxon>
        <taxon>Methanobacteriati</taxon>
        <taxon>Methanobacteriota</taxon>
        <taxon>Stenosarchaea group</taxon>
        <taxon>Halobacteria</taxon>
        <taxon>Halobacteriales</taxon>
        <taxon>Haloferacaceae</taxon>
        <taxon>Haloferax</taxon>
    </lineage>
</organism>
<dbReference type="OrthoDB" id="252516at2157"/>
<dbReference type="EMBL" id="WKJQ01000001">
    <property type="protein sequence ID" value="MRW95029.1"/>
    <property type="molecule type" value="Genomic_DNA"/>
</dbReference>
<dbReference type="RefSeq" id="WP_151108707.1">
    <property type="nucleotide sequence ID" value="NZ_WKJQ01000001.1"/>
</dbReference>
<evidence type="ECO:0000313" key="2">
    <source>
        <dbReference type="Proteomes" id="UP000443423"/>
    </source>
</evidence>
<dbReference type="Pfam" id="PF24366">
    <property type="entry name" value="DUF7522"/>
    <property type="match status" value="1"/>
</dbReference>
<evidence type="ECO:0000313" key="1">
    <source>
        <dbReference type="EMBL" id="MRW95029.1"/>
    </source>
</evidence>
<dbReference type="Proteomes" id="UP000443423">
    <property type="component" value="Unassembled WGS sequence"/>
</dbReference>
<keyword evidence="2" id="KW-1185">Reference proteome</keyword>
<reference evidence="1 2" key="1">
    <citation type="submission" date="2019-11" db="EMBL/GenBank/DDBJ databases">
        <title>Whole genome sequence of Haloferax sp. MBLA0078.</title>
        <authorList>
            <person name="Seo M.-J."/>
            <person name="Cho E.-S."/>
        </authorList>
    </citation>
    <scope>NUCLEOTIDE SEQUENCE [LARGE SCALE GENOMIC DNA]</scope>
    <source>
        <strain evidence="1 2">MBLA0078</strain>
    </source>
</reference>
<protein>
    <submittedName>
        <fullName evidence="1">Uncharacterized protein</fullName>
    </submittedName>
</protein>